<protein>
    <recommendedName>
        <fullName evidence="4">Fimbrial protein</fullName>
    </recommendedName>
</protein>
<dbReference type="RefSeq" id="WP_102438902.1">
    <property type="nucleotide sequence ID" value="NZ_CAWNVI010000179.1"/>
</dbReference>
<feature type="signal peptide" evidence="1">
    <location>
        <begin position="1"/>
        <end position="18"/>
    </location>
</feature>
<feature type="chain" id="PRO_5014801994" description="Fimbrial protein" evidence="1">
    <location>
        <begin position="19"/>
        <end position="346"/>
    </location>
</feature>
<dbReference type="AlphaFoldDB" id="A0A2N7JTU1"/>
<dbReference type="OrthoDB" id="5892849at2"/>
<organism evidence="2 3">
    <name type="scientific">Vibrio lentus</name>
    <dbReference type="NCBI Taxonomy" id="136468"/>
    <lineage>
        <taxon>Bacteria</taxon>
        <taxon>Pseudomonadati</taxon>
        <taxon>Pseudomonadota</taxon>
        <taxon>Gammaproteobacteria</taxon>
        <taxon>Vibrionales</taxon>
        <taxon>Vibrionaceae</taxon>
        <taxon>Vibrio</taxon>
    </lineage>
</organism>
<proteinExistence type="predicted"/>
<evidence type="ECO:0000256" key="1">
    <source>
        <dbReference type="SAM" id="SignalP"/>
    </source>
</evidence>
<evidence type="ECO:0008006" key="4">
    <source>
        <dbReference type="Google" id="ProtNLM"/>
    </source>
</evidence>
<dbReference type="Proteomes" id="UP000235406">
    <property type="component" value="Unassembled WGS sequence"/>
</dbReference>
<evidence type="ECO:0000313" key="3">
    <source>
        <dbReference type="Proteomes" id="UP000235406"/>
    </source>
</evidence>
<sequence>MKRLVLWSLLFAAMPNYAATLNINIEGQQIRFENAITLGGNNYTLSDWSIASGLTTTSQFLPSAFVTDKPDTMTLTSNAGQSVEAAIAVNGLQYNTASNPFTRGDNLFVTPVCSQSQLSGNIVTLHDNDTQNCSADFSLDYSQSITPFYFYRPTFNIDTASLLNALQGQAKGIYTATIPADIKYYYRSAGGALTYRILPDVFTVNIDYTPNSLESIDVVGDGVLSPVYDTTNHTVSAQTTFNITALGQFSTGLSMTLLTNEFELASASGKTSIPYSIQCNEANCENTDWVKNGVNQLDNNQTSYVIQSPSSVINFDLNVNYQNISSTDVETGTYSGNFTVMFEEMY</sequence>
<accession>A0A2N7JTU1</accession>
<evidence type="ECO:0000313" key="2">
    <source>
        <dbReference type="EMBL" id="PMM61893.1"/>
    </source>
</evidence>
<comment type="caution">
    <text evidence="2">The sequence shown here is derived from an EMBL/GenBank/DDBJ whole genome shotgun (WGS) entry which is preliminary data.</text>
</comment>
<name>A0A2N7JTU1_9VIBR</name>
<dbReference type="EMBL" id="MCZK01000179">
    <property type="protein sequence ID" value="PMM61893.1"/>
    <property type="molecule type" value="Genomic_DNA"/>
</dbReference>
<gene>
    <name evidence="2" type="ORF">BCT49_19450</name>
</gene>
<keyword evidence="1" id="KW-0732">Signal</keyword>
<reference evidence="3" key="1">
    <citation type="submission" date="2016-07" db="EMBL/GenBank/DDBJ databases">
        <title>Nontailed viruses are major unrecognized killers of bacteria in the ocean.</title>
        <authorList>
            <person name="Kauffman K."/>
            <person name="Hussain F."/>
            <person name="Yang J."/>
            <person name="Arevalo P."/>
            <person name="Brown J."/>
            <person name="Cutler M."/>
            <person name="Kelly L."/>
            <person name="Polz M.F."/>
        </authorList>
    </citation>
    <scope>NUCLEOTIDE SEQUENCE [LARGE SCALE GENOMIC DNA]</scope>
    <source>
        <strain evidence="3">10N.261.46.F8</strain>
    </source>
</reference>